<dbReference type="PANTHER" id="PTHR22443">
    <property type="entry name" value="NON-SPECIFIC LETHAL 1, ISOFORM M"/>
    <property type="match status" value="1"/>
</dbReference>
<feature type="domain" description="PEHE" evidence="2">
    <location>
        <begin position="1"/>
        <end position="99"/>
    </location>
</feature>
<dbReference type="PROSITE" id="PS52052">
    <property type="entry name" value="PEHE"/>
    <property type="match status" value="1"/>
</dbReference>
<organism evidence="3 4">
    <name type="scientific">Cirrhinus mrigala</name>
    <name type="common">Mrigala</name>
    <dbReference type="NCBI Taxonomy" id="683832"/>
    <lineage>
        <taxon>Eukaryota</taxon>
        <taxon>Metazoa</taxon>
        <taxon>Chordata</taxon>
        <taxon>Craniata</taxon>
        <taxon>Vertebrata</taxon>
        <taxon>Euteleostomi</taxon>
        <taxon>Actinopterygii</taxon>
        <taxon>Neopterygii</taxon>
        <taxon>Teleostei</taxon>
        <taxon>Ostariophysi</taxon>
        <taxon>Cypriniformes</taxon>
        <taxon>Cyprinidae</taxon>
        <taxon>Labeoninae</taxon>
        <taxon>Labeonini</taxon>
        <taxon>Cirrhinus</taxon>
    </lineage>
</organism>
<dbReference type="GO" id="GO:1902562">
    <property type="term" value="C:H4 histone acetyltransferase complex"/>
    <property type="evidence" value="ECO:0007669"/>
    <property type="project" value="UniProtKB-ARBA"/>
</dbReference>
<name>A0ABD0Q1C2_CIRMR</name>
<feature type="non-terminal residue" evidence="3">
    <location>
        <position position="124"/>
    </location>
</feature>
<comment type="caution">
    <text evidence="3">The sequence shown here is derived from an EMBL/GenBank/DDBJ whole genome shotgun (WGS) entry which is preliminary data.</text>
</comment>
<dbReference type="PANTHER" id="PTHR22443:SF19">
    <property type="entry name" value="KAT8 REGULATORY NSL COMPLEX SUBUNIT 1-RELATED"/>
    <property type="match status" value="1"/>
</dbReference>
<protein>
    <recommendedName>
        <fullName evidence="2">PEHE domain-containing protein</fullName>
    </recommendedName>
</protein>
<dbReference type="AlphaFoldDB" id="A0ABD0Q1C2"/>
<feature type="compositionally biased region" description="Basic and acidic residues" evidence="1">
    <location>
        <begin position="14"/>
        <end position="23"/>
    </location>
</feature>
<evidence type="ECO:0000259" key="2">
    <source>
        <dbReference type="PROSITE" id="PS52052"/>
    </source>
</evidence>
<dbReference type="Proteomes" id="UP001529510">
    <property type="component" value="Unassembled WGS sequence"/>
</dbReference>
<dbReference type="Pfam" id="PF15275">
    <property type="entry name" value="PEHE"/>
    <property type="match status" value="1"/>
</dbReference>
<feature type="compositionally biased region" description="Pro residues" evidence="1">
    <location>
        <begin position="78"/>
        <end position="88"/>
    </location>
</feature>
<evidence type="ECO:0000256" key="1">
    <source>
        <dbReference type="SAM" id="MobiDB-lite"/>
    </source>
</evidence>
<keyword evidence="4" id="KW-1185">Reference proteome</keyword>
<dbReference type="InterPro" id="IPR026180">
    <property type="entry name" value="NSL1"/>
</dbReference>
<feature type="non-terminal residue" evidence="3">
    <location>
        <position position="1"/>
    </location>
</feature>
<dbReference type="InterPro" id="IPR029332">
    <property type="entry name" value="PEHE_dom"/>
</dbReference>
<dbReference type="SMART" id="SM01300">
    <property type="entry name" value="PEHE"/>
    <property type="match status" value="1"/>
</dbReference>
<gene>
    <name evidence="3" type="ORF">M9458_025545</name>
</gene>
<dbReference type="Gene3D" id="6.10.250.3170">
    <property type="match status" value="1"/>
</dbReference>
<feature type="compositionally biased region" description="Polar residues" evidence="1">
    <location>
        <begin position="45"/>
        <end position="57"/>
    </location>
</feature>
<reference evidence="3 4" key="1">
    <citation type="submission" date="2024-05" db="EMBL/GenBank/DDBJ databases">
        <title>Genome sequencing and assembly of Indian major carp, Cirrhinus mrigala (Hamilton, 1822).</title>
        <authorList>
            <person name="Mohindra V."/>
            <person name="Chowdhury L.M."/>
            <person name="Lal K."/>
            <person name="Jena J.K."/>
        </authorList>
    </citation>
    <scope>NUCLEOTIDE SEQUENCE [LARGE SCALE GENOMIC DNA]</scope>
    <source>
        <strain evidence="3">CM1030</strain>
        <tissue evidence="3">Blood</tissue>
    </source>
</reference>
<evidence type="ECO:0000313" key="4">
    <source>
        <dbReference type="Proteomes" id="UP001529510"/>
    </source>
</evidence>
<sequence length="124" mass="13734">VEDLSDATFTKLHQPLEDQERSRWRWTALAPAKRRGSRSYKSLDGRTTPSIVGTNPSTPQPSSPDASHFHVLQDYGPVPSPLSPPSPDTPCSRDAQTPYTRDAHRLLYSDDTCGSTSDCTFEET</sequence>
<feature type="region of interest" description="Disordered" evidence="1">
    <location>
        <begin position="1"/>
        <end position="103"/>
    </location>
</feature>
<proteinExistence type="predicted"/>
<accession>A0ABD0Q1C2</accession>
<evidence type="ECO:0000313" key="3">
    <source>
        <dbReference type="EMBL" id="KAL0180103.1"/>
    </source>
</evidence>
<dbReference type="EMBL" id="JAMKFB020000012">
    <property type="protein sequence ID" value="KAL0180103.1"/>
    <property type="molecule type" value="Genomic_DNA"/>
</dbReference>